<feature type="compositionally biased region" description="Low complexity" evidence="2">
    <location>
        <begin position="19"/>
        <end position="44"/>
    </location>
</feature>
<feature type="domain" description="RING-type" evidence="3">
    <location>
        <begin position="320"/>
        <end position="364"/>
    </location>
</feature>
<dbReference type="SUPFAM" id="SSF57850">
    <property type="entry name" value="RING/U-box"/>
    <property type="match status" value="1"/>
</dbReference>
<keyword evidence="1" id="KW-0862">Zinc</keyword>
<dbReference type="SUPFAM" id="SSF117839">
    <property type="entry name" value="WWE domain"/>
    <property type="match status" value="1"/>
</dbReference>
<dbReference type="Pfam" id="PF13639">
    <property type="entry name" value="zf-RING_2"/>
    <property type="match status" value="1"/>
</dbReference>
<feature type="domain" description="WWE" evidence="4">
    <location>
        <begin position="196"/>
        <end position="282"/>
    </location>
</feature>
<keyword evidence="6" id="KW-1185">Reference proteome</keyword>
<evidence type="ECO:0000256" key="2">
    <source>
        <dbReference type="SAM" id="MobiDB-lite"/>
    </source>
</evidence>
<proteinExistence type="predicted"/>
<name>A0ABP0LJX2_9DINO</name>
<gene>
    <name evidence="5" type="ORF">CCMP2556_LOCUS21403</name>
</gene>
<protein>
    <recommendedName>
        <fullName evidence="7">RING-type E3 ubiquitin transferase</fullName>
    </recommendedName>
</protein>
<keyword evidence="1" id="KW-0479">Metal-binding</keyword>
<dbReference type="InterPro" id="IPR001841">
    <property type="entry name" value="Znf_RING"/>
</dbReference>
<dbReference type="InterPro" id="IPR047126">
    <property type="entry name" value="RNF141-like"/>
</dbReference>
<comment type="caution">
    <text evidence="5">The sequence shown here is derived from an EMBL/GenBank/DDBJ whole genome shotgun (WGS) entry which is preliminary data.</text>
</comment>
<dbReference type="Pfam" id="PF02825">
    <property type="entry name" value="WWE"/>
    <property type="match status" value="1"/>
</dbReference>
<dbReference type="Gene3D" id="3.30.40.10">
    <property type="entry name" value="Zinc/RING finger domain, C3HC4 (zinc finger)"/>
    <property type="match status" value="1"/>
</dbReference>
<evidence type="ECO:0000313" key="6">
    <source>
        <dbReference type="Proteomes" id="UP001642484"/>
    </source>
</evidence>
<dbReference type="PROSITE" id="PS50089">
    <property type="entry name" value="ZF_RING_2"/>
    <property type="match status" value="1"/>
</dbReference>
<dbReference type="Proteomes" id="UP001642484">
    <property type="component" value="Unassembled WGS sequence"/>
</dbReference>
<dbReference type="InterPro" id="IPR013083">
    <property type="entry name" value="Znf_RING/FYVE/PHD"/>
</dbReference>
<dbReference type="InterPro" id="IPR037197">
    <property type="entry name" value="WWE_dom_sf"/>
</dbReference>
<organism evidence="5 6">
    <name type="scientific">Durusdinium trenchii</name>
    <dbReference type="NCBI Taxonomy" id="1381693"/>
    <lineage>
        <taxon>Eukaryota</taxon>
        <taxon>Sar</taxon>
        <taxon>Alveolata</taxon>
        <taxon>Dinophyceae</taxon>
        <taxon>Suessiales</taxon>
        <taxon>Symbiodiniaceae</taxon>
        <taxon>Durusdinium</taxon>
    </lineage>
</organism>
<evidence type="ECO:0000313" key="5">
    <source>
        <dbReference type="EMBL" id="CAK9039445.1"/>
    </source>
</evidence>
<evidence type="ECO:0000259" key="4">
    <source>
        <dbReference type="PROSITE" id="PS50918"/>
    </source>
</evidence>
<reference evidence="5 6" key="1">
    <citation type="submission" date="2024-02" db="EMBL/GenBank/DDBJ databases">
        <authorList>
            <person name="Chen Y."/>
            <person name="Shah S."/>
            <person name="Dougan E. K."/>
            <person name="Thang M."/>
            <person name="Chan C."/>
        </authorList>
    </citation>
    <scope>NUCLEOTIDE SEQUENCE [LARGE SCALE GENOMIC DNA]</scope>
</reference>
<accession>A0ABP0LJX2</accession>
<evidence type="ECO:0000259" key="3">
    <source>
        <dbReference type="PROSITE" id="PS50089"/>
    </source>
</evidence>
<dbReference type="EMBL" id="CAXAMN010012947">
    <property type="protein sequence ID" value="CAK9039445.1"/>
    <property type="molecule type" value="Genomic_DNA"/>
</dbReference>
<dbReference type="SMART" id="SM00184">
    <property type="entry name" value="RING"/>
    <property type="match status" value="1"/>
</dbReference>
<dbReference type="PROSITE" id="PS50918">
    <property type="entry name" value="WWE"/>
    <property type="match status" value="1"/>
</dbReference>
<dbReference type="Gene3D" id="3.30.720.50">
    <property type="match status" value="1"/>
</dbReference>
<dbReference type="InterPro" id="IPR004170">
    <property type="entry name" value="WWE_dom"/>
</dbReference>
<evidence type="ECO:0008006" key="7">
    <source>
        <dbReference type="Google" id="ProtNLM"/>
    </source>
</evidence>
<sequence length="400" mass="43342">MSSLITAGMSEMRAIFGMSSSSRAGPSPAHASGSTSGSGSAARGSGSGGSSVWISIDPRSGELSRYPEAAARRLEQAHRNHERQVRLGGLGLGPIYETLIVDLGGSGERPVQKRVGGGKRDVRRVETPAGASEVRVHVVRDRGWRISDDHVAGVTEERLFSLEDAPLPPPPPPPPPAEFLSTFHAPTAEDLEERAASIAQQDIQGLVGLWEWCRDAETHNPGRLAADRWAVYSADVNNEIELAFRNGAKHAEIAVGIRSYEVLFEGASMAGKQVDKRRKKRRFVRRRAVQMEEREAALQSVESAVAAACAEDPSLADAECVICAESFADTYAMPVVRLRECGHIFHGACVQDLADRRKTCPYCRAQVNWKYVEEVQMFSASSNMDASLPDDLPPPPPPPV</sequence>
<evidence type="ECO:0000256" key="1">
    <source>
        <dbReference type="PROSITE-ProRule" id="PRU00175"/>
    </source>
</evidence>
<feature type="region of interest" description="Disordered" evidence="2">
    <location>
        <begin position="19"/>
        <end position="53"/>
    </location>
</feature>
<dbReference type="PANTHER" id="PTHR12109">
    <property type="entry name" value="RING FINGER PROTEIN 141-RELATED"/>
    <property type="match status" value="1"/>
</dbReference>
<keyword evidence="1" id="KW-0863">Zinc-finger</keyword>